<dbReference type="Pfam" id="PF25549">
    <property type="entry name" value="DUF7927"/>
    <property type="match status" value="2"/>
</dbReference>
<evidence type="ECO:0000313" key="2">
    <source>
        <dbReference type="EMBL" id="NED98546.1"/>
    </source>
</evidence>
<feature type="non-terminal residue" evidence="2">
    <location>
        <position position="1"/>
    </location>
</feature>
<feature type="non-terminal residue" evidence="2">
    <location>
        <position position="212"/>
    </location>
</feature>
<organism evidence="2 3">
    <name type="scientific">Phytoactinopolyspora alkaliphila</name>
    <dbReference type="NCBI Taxonomy" id="1783498"/>
    <lineage>
        <taxon>Bacteria</taxon>
        <taxon>Bacillati</taxon>
        <taxon>Actinomycetota</taxon>
        <taxon>Actinomycetes</taxon>
        <taxon>Jiangellales</taxon>
        <taxon>Jiangellaceae</taxon>
        <taxon>Phytoactinopolyspora</taxon>
    </lineage>
</organism>
<name>A0A6N9YU29_9ACTN</name>
<feature type="domain" description="DUF7927" evidence="1">
    <location>
        <begin position="97"/>
        <end position="203"/>
    </location>
</feature>
<sequence length="212" mass="22109">VEGAIIEDDLADVLDDATWNGDAEASSGDVSLDGTTLTWTGDLEVGQVVTVTYSVTVGDEMGASLLNVVTSPDERGVCVPAPDGNLDCTTSHFNAAYVFSKTSDPESGSSVKEGDVVTYTVVVEHVGDVPVEDATVTDDLSEVSNVARWNNDAKASSGQLVREGTSLTWTGDLDVDEVVTITYSVTVGDTPNAVLRNVVTSDDERAVCVDAA</sequence>
<dbReference type="InterPro" id="IPR047589">
    <property type="entry name" value="DUF11_rpt"/>
</dbReference>
<evidence type="ECO:0000313" key="3">
    <source>
        <dbReference type="Proteomes" id="UP000469185"/>
    </source>
</evidence>
<proteinExistence type="predicted"/>
<dbReference type="Proteomes" id="UP000469185">
    <property type="component" value="Unassembled WGS sequence"/>
</dbReference>
<evidence type="ECO:0000259" key="1">
    <source>
        <dbReference type="Pfam" id="PF25549"/>
    </source>
</evidence>
<reference evidence="2 3" key="1">
    <citation type="submission" date="2020-02" db="EMBL/GenBank/DDBJ databases">
        <authorList>
            <person name="Li X.-J."/>
            <person name="Feng X.-M."/>
        </authorList>
    </citation>
    <scope>NUCLEOTIDE SEQUENCE [LARGE SCALE GENOMIC DNA]</scope>
    <source>
        <strain evidence="2 3">CGMCC 4.7225</strain>
    </source>
</reference>
<dbReference type="NCBIfam" id="TIGR01451">
    <property type="entry name" value="B_ant_repeat"/>
    <property type="match status" value="1"/>
</dbReference>
<accession>A0A6N9YU29</accession>
<dbReference type="AlphaFoldDB" id="A0A6N9YU29"/>
<protein>
    <recommendedName>
        <fullName evidence="1">DUF7927 domain-containing protein</fullName>
    </recommendedName>
</protein>
<keyword evidence="3" id="KW-1185">Reference proteome</keyword>
<gene>
    <name evidence="2" type="ORF">G1H11_24940</name>
</gene>
<feature type="domain" description="DUF7927" evidence="1">
    <location>
        <begin position="7"/>
        <end position="91"/>
    </location>
</feature>
<dbReference type="EMBL" id="JAAGOB010000033">
    <property type="protein sequence ID" value="NED98546.1"/>
    <property type="molecule type" value="Genomic_DNA"/>
</dbReference>
<comment type="caution">
    <text evidence="2">The sequence shown here is derived from an EMBL/GenBank/DDBJ whole genome shotgun (WGS) entry which is preliminary data.</text>
</comment>
<dbReference type="InterPro" id="IPR057687">
    <property type="entry name" value="DUF7927"/>
</dbReference>